<gene>
    <name evidence="1" type="ORF">NDU88_006669</name>
</gene>
<reference evidence="1" key="1">
    <citation type="journal article" date="2022" name="bioRxiv">
        <title>Sequencing and chromosome-scale assembly of the giantPleurodeles waltlgenome.</title>
        <authorList>
            <person name="Brown T."/>
            <person name="Elewa A."/>
            <person name="Iarovenko S."/>
            <person name="Subramanian E."/>
            <person name="Araus A.J."/>
            <person name="Petzold A."/>
            <person name="Susuki M."/>
            <person name="Suzuki K.-i.T."/>
            <person name="Hayashi T."/>
            <person name="Toyoda A."/>
            <person name="Oliveira C."/>
            <person name="Osipova E."/>
            <person name="Leigh N.D."/>
            <person name="Simon A."/>
            <person name="Yun M.H."/>
        </authorList>
    </citation>
    <scope>NUCLEOTIDE SEQUENCE</scope>
    <source>
        <strain evidence="1">20211129_DDA</strain>
        <tissue evidence="1">Liver</tissue>
    </source>
</reference>
<dbReference type="Proteomes" id="UP001066276">
    <property type="component" value="Chromosome 7"/>
</dbReference>
<name>A0AAV7PMJ1_PLEWA</name>
<evidence type="ECO:0000313" key="1">
    <source>
        <dbReference type="EMBL" id="KAJ1128290.1"/>
    </source>
</evidence>
<proteinExistence type="predicted"/>
<protein>
    <submittedName>
        <fullName evidence="1">Uncharacterized protein</fullName>
    </submittedName>
</protein>
<dbReference type="EMBL" id="JANPWB010000011">
    <property type="protein sequence ID" value="KAJ1128290.1"/>
    <property type="molecule type" value="Genomic_DNA"/>
</dbReference>
<comment type="caution">
    <text evidence="1">The sequence shown here is derived from an EMBL/GenBank/DDBJ whole genome shotgun (WGS) entry which is preliminary data.</text>
</comment>
<accession>A0AAV7PMJ1</accession>
<evidence type="ECO:0000313" key="2">
    <source>
        <dbReference type="Proteomes" id="UP001066276"/>
    </source>
</evidence>
<dbReference type="AlphaFoldDB" id="A0AAV7PMJ1"/>
<organism evidence="1 2">
    <name type="scientific">Pleurodeles waltl</name>
    <name type="common">Iberian ribbed newt</name>
    <dbReference type="NCBI Taxonomy" id="8319"/>
    <lineage>
        <taxon>Eukaryota</taxon>
        <taxon>Metazoa</taxon>
        <taxon>Chordata</taxon>
        <taxon>Craniata</taxon>
        <taxon>Vertebrata</taxon>
        <taxon>Euteleostomi</taxon>
        <taxon>Amphibia</taxon>
        <taxon>Batrachia</taxon>
        <taxon>Caudata</taxon>
        <taxon>Salamandroidea</taxon>
        <taxon>Salamandridae</taxon>
        <taxon>Pleurodelinae</taxon>
        <taxon>Pleurodeles</taxon>
    </lineage>
</organism>
<sequence>MPVPRSRQNAPISFERFPEYSSTGNSRCGDPEMLLTAEMMQDVSVVGRSRRTTGNTRNHVQRVSVLGRRGCHRRTLVATVKYGEHSGMVSLDIFFYFKIEQYSLDSRPPTRLPPRNCRATFNHPLTF</sequence>
<keyword evidence="2" id="KW-1185">Reference proteome</keyword>